<organism evidence="1 2">
    <name type="scientific">Araneus ventricosus</name>
    <name type="common">Orbweaver spider</name>
    <name type="synonym">Epeira ventricosa</name>
    <dbReference type="NCBI Taxonomy" id="182803"/>
    <lineage>
        <taxon>Eukaryota</taxon>
        <taxon>Metazoa</taxon>
        <taxon>Ecdysozoa</taxon>
        <taxon>Arthropoda</taxon>
        <taxon>Chelicerata</taxon>
        <taxon>Arachnida</taxon>
        <taxon>Araneae</taxon>
        <taxon>Araneomorphae</taxon>
        <taxon>Entelegynae</taxon>
        <taxon>Araneoidea</taxon>
        <taxon>Araneidae</taxon>
        <taxon>Araneus</taxon>
    </lineage>
</organism>
<dbReference type="Proteomes" id="UP000499080">
    <property type="component" value="Unassembled WGS sequence"/>
</dbReference>
<evidence type="ECO:0000313" key="1">
    <source>
        <dbReference type="EMBL" id="GBN76855.1"/>
    </source>
</evidence>
<protein>
    <submittedName>
        <fullName evidence="1">Uncharacterized protein</fullName>
    </submittedName>
</protein>
<gene>
    <name evidence="1" type="ORF">AVEN_187312_1</name>
</gene>
<dbReference type="EMBL" id="BGPR01017664">
    <property type="protein sequence ID" value="GBN76855.1"/>
    <property type="molecule type" value="Genomic_DNA"/>
</dbReference>
<comment type="caution">
    <text evidence="1">The sequence shown here is derived from an EMBL/GenBank/DDBJ whole genome shotgun (WGS) entry which is preliminary data.</text>
</comment>
<sequence>MAGNASRMGYCRHEDLEMANQARVKTPFLVLLYTWTERAYFCGCRISCIQTFGEAVHVCSGTVPHTIMSWPFRCCLATPYTRSKCPPSQHSCRGDCVQDLSGIPDFFPSEIRNFRIYLRQQNTNISLRWHNNFRLYQVQWSTQTFCRCKEVEIQSFC</sequence>
<proteinExistence type="predicted"/>
<evidence type="ECO:0000313" key="2">
    <source>
        <dbReference type="Proteomes" id="UP000499080"/>
    </source>
</evidence>
<dbReference type="AlphaFoldDB" id="A0A4Y2RPM2"/>
<reference evidence="1 2" key="1">
    <citation type="journal article" date="2019" name="Sci. Rep.">
        <title>Orb-weaving spider Araneus ventricosus genome elucidates the spidroin gene catalogue.</title>
        <authorList>
            <person name="Kono N."/>
            <person name="Nakamura H."/>
            <person name="Ohtoshi R."/>
            <person name="Moran D.A.P."/>
            <person name="Shinohara A."/>
            <person name="Yoshida Y."/>
            <person name="Fujiwara M."/>
            <person name="Mori M."/>
            <person name="Tomita M."/>
            <person name="Arakawa K."/>
        </authorList>
    </citation>
    <scope>NUCLEOTIDE SEQUENCE [LARGE SCALE GENOMIC DNA]</scope>
</reference>
<keyword evidence="2" id="KW-1185">Reference proteome</keyword>
<name>A0A4Y2RPM2_ARAVE</name>
<accession>A0A4Y2RPM2</accession>